<protein>
    <submittedName>
        <fullName evidence="1">Uncharacterized protein</fullName>
    </submittedName>
</protein>
<dbReference type="EMBL" id="MNPJ01000024">
    <property type="protein sequence ID" value="OQS53869.1"/>
    <property type="molecule type" value="Genomic_DNA"/>
</dbReference>
<dbReference type="AlphaFoldDB" id="A0A1W0E3S7"/>
<reference evidence="1 2" key="1">
    <citation type="journal article" date="2017" name="Environ. Microbiol.">
        <title>Decay of the glycolytic pathway and adaptation to intranuclear parasitism within Enterocytozoonidae microsporidia.</title>
        <authorList>
            <person name="Wiredu Boakye D."/>
            <person name="Jaroenlak P."/>
            <person name="Prachumwat A."/>
            <person name="Williams T.A."/>
            <person name="Bateman K.S."/>
            <person name="Itsathitphaisarn O."/>
            <person name="Sritunyalucksana K."/>
            <person name="Paszkiewicz K.H."/>
            <person name="Moore K.A."/>
            <person name="Stentiford G.D."/>
            <person name="Williams B.A."/>
        </authorList>
    </citation>
    <scope>NUCLEOTIDE SEQUENCE [LARGE SCALE GENOMIC DNA]</scope>
    <source>
        <strain evidence="1 2">TH1</strain>
    </source>
</reference>
<organism evidence="1 2">
    <name type="scientific">Ecytonucleospora hepatopenaei</name>
    <dbReference type="NCBI Taxonomy" id="646526"/>
    <lineage>
        <taxon>Eukaryota</taxon>
        <taxon>Fungi</taxon>
        <taxon>Fungi incertae sedis</taxon>
        <taxon>Microsporidia</taxon>
        <taxon>Enterocytozoonidae</taxon>
        <taxon>Ecytonucleospora</taxon>
    </lineage>
</organism>
<proteinExistence type="predicted"/>
<accession>A0A1W0E3S7</accession>
<dbReference type="Proteomes" id="UP000192758">
    <property type="component" value="Unassembled WGS sequence"/>
</dbReference>
<dbReference type="VEuPathDB" id="MicrosporidiaDB:EHP00_691"/>
<comment type="caution">
    <text evidence="1">The sequence shown here is derived from an EMBL/GenBank/DDBJ whole genome shotgun (WGS) entry which is preliminary data.</text>
</comment>
<sequence length="393" mass="46543">MLLKHKISKNDVIIINKNSLIVYEENQVQRTKLNINTNFFVKNNNFIKTTSIIQNNEGKDVLKIDFYEKENITNTFVLNSNGKLHNIFIQNEQMYFIIKKGKLYAIYNEYNKIEQNNLSFIYENNESILYVKNNNIFIFGQNDPLCSLESINNVHLHKNGYIKNNKLYDFTHKLIKRLNLGLNVSVLIEDKSGWYFATNEKVFYMSFLSDDCIFLFEVMGKIEYMYKKDDLLIVKTSLMFYEFTLTTYTLSREFYLIDNFCEIDKAGYIKENKKSDFLEINNQNREIILPFYTNQEIKESGDEFAIADRVLMVFYKGIIFEKYMLPRSINVFIDGNYIILLKQSQVILYELTNQGLICYKKAGVKGYFINGYVHENEIFLEQENQSKNTSIKF</sequence>
<evidence type="ECO:0000313" key="2">
    <source>
        <dbReference type="Proteomes" id="UP000192758"/>
    </source>
</evidence>
<evidence type="ECO:0000313" key="1">
    <source>
        <dbReference type="EMBL" id="OQS53869.1"/>
    </source>
</evidence>
<keyword evidence="2" id="KW-1185">Reference proteome</keyword>
<name>A0A1W0E3S7_9MICR</name>
<gene>
    <name evidence="1" type="ORF">EHP00_691</name>
</gene>